<dbReference type="InterPro" id="IPR039123">
    <property type="entry name" value="PPTC7"/>
</dbReference>
<feature type="domain" description="PPM-type phosphatase" evidence="2">
    <location>
        <begin position="139"/>
        <end position="397"/>
    </location>
</feature>
<dbReference type="GO" id="GO:0004722">
    <property type="term" value="F:protein serine/threonine phosphatase activity"/>
    <property type="evidence" value="ECO:0007669"/>
    <property type="project" value="UniProtKB-EC"/>
</dbReference>
<protein>
    <recommendedName>
        <fullName evidence="1">Protein phosphatase</fullName>
        <ecNumber evidence="1">3.1.3.16</ecNumber>
    </recommendedName>
</protein>
<evidence type="ECO:0000313" key="3">
    <source>
        <dbReference type="EMBL" id="EGV62526.1"/>
    </source>
</evidence>
<dbReference type="AlphaFoldDB" id="G3BAL4"/>
<dbReference type="EC" id="3.1.3.16" evidence="1"/>
<sequence>MLTTYSMFNICGTFFKAVVNGSSAAAVVSSRGTPSTFQSAACMCHAMQHKRSLSLFNGARHYFLSRESEDDDLELENPYIQYPVVTRDQMNRVAIDKYKFDFSYASFSFHSTKGESAIHSLSDLSDPTSLNTLLPRRRPHGSPADTLSIKAGDDAMLVSPTVLGVADGVSGWESKGEHCSSGVWSRSMLETLSRLLTEYKIAHYPHNLNKRDIDQIIDDSYLHTSHLMDLQNLNGSSTLVLCMLSGEYLKMISIGDSKLFVIRDGQIVKTNEEQLISELCPKQIGTQTLTQLPSEMAWVDAMKLQENDVILLCSDGITDNLYEDEINKYLNEYLNEQNLGLRQAAQKLLSKAKEIAFDDYAFTPYNEKVNALPKEKFGNKSSCGGKLDDMSICLARVVPNQNGGQVKA</sequence>
<dbReference type="SUPFAM" id="SSF81606">
    <property type="entry name" value="PP2C-like"/>
    <property type="match status" value="1"/>
</dbReference>
<gene>
    <name evidence="3" type="ORF">CANTEDRAFT_114907</name>
</gene>
<reference evidence="3 4" key="1">
    <citation type="journal article" date="2011" name="Proc. Natl. Acad. Sci. U.S.A.">
        <title>Comparative genomics of xylose-fermenting fungi for enhanced biofuel production.</title>
        <authorList>
            <person name="Wohlbach D.J."/>
            <person name="Kuo A."/>
            <person name="Sato T.K."/>
            <person name="Potts K.M."/>
            <person name="Salamov A.A."/>
            <person name="LaButti K.M."/>
            <person name="Sun H."/>
            <person name="Clum A."/>
            <person name="Pangilinan J.L."/>
            <person name="Lindquist E.A."/>
            <person name="Lucas S."/>
            <person name="Lapidus A."/>
            <person name="Jin M."/>
            <person name="Gunawan C."/>
            <person name="Balan V."/>
            <person name="Dale B.E."/>
            <person name="Jeffries T.W."/>
            <person name="Zinkel R."/>
            <person name="Barry K.W."/>
            <person name="Grigoriev I.V."/>
            <person name="Gasch A.P."/>
        </authorList>
    </citation>
    <scope>NUCLEOTIDE SEQUENCE [LARGE SCALE GENOMIC DNA]</scope>
    <source>
        <strain evidence="4">ATCC 10573 / BCRC 21748 / CBS 615 / JCM 9827 / NBRC 10315 / NRRL Y-1498 / VKM Y-70</strain>
    </source>
</reference>
<dbReference type="Pfam" id="PF13672">
    <property type="entry name" value="PP2C_2"/>
    <property type="match status" value="1"/>
</dbReference>
<comment type="catalytic activity">
    <reaction evidence="1">
        <text>O-phospho-L-threonyl-[protein] + H2O = L-threonyl-[protein] + phosphate</text>
        <dbReference type="Rhea" id="RHEA:47004"/>
        <dbReference type="Rhea" id="RHEA-COMP:11060"/>
        <dbReference type="Rhea" id="RHEA-COMP:11605"/>
        <dbReference type="ChEBI" id="CHEBI:15377"/>
        <dbReference type="ChEBI" id="CHEBI:30013"/>
        <dbReference type="ChEBI" id="CHEBI:43474"/>
        <dbReference type="ChEBI" id="CHEBI:61977"/>
        <dbReference type="EC" id="3.1.3.16"/>
    </reaction>
</comment>
<evidence type="ECO:0000256" key="1">
    <source>
        <dbReference type="RuleBase" id="RU366020"/>
    </source>
</evidence>
<keyword evidence="1" id="KW-0464">Manganese</keyword>
<comment type="cofactor">
    <cofactor evidence="1">
        <name>Mg(2+)</name>
        <dbReference type="ChEBI" id="CHEBI:18420"/>
    </cofactor>
</comment>
<dbReference type="InterPro" id="IPR036457">
    <property type="entry name" value="PPM-type-like_dom_sf"/>
</dbReference>
<dbReference type="PROSITE" id="PS51746">
    <property type="entry name" value="PPM_2"/>
    <property type="match status" value="1"/>
</dbReference>
<keyword evidence="4" id="KW-1185">Reference proteome</keyword>
<dbReference type="PANTHER" id="PTHR12320">
    <property type="entry name" value="PROTEIN PHOSPHATASE 2C"/>
    <property type="match status" value="1"/>
</dbReference>
<dbReference type="SMART" id="SM00332">
    <property type="entry name" value="PP2Cc"/>
    <property type="match status" value="1"/>
</dbReference>
<evidence type="ECO:0000259" key="2">
    <source>
        <dbReference type="PROSITE" id="PS51746"/>
    </source>
</evidence>
<comment type="catalytic activity">
    <reaction evidence="1">
        <text>O-phospho-L-seryl-[protein] + H2O = L-seryl-[protein] + phosphate</text>
        <dbReference type="Rhea" id="RHEA:20629"/>
        <dbReference type="Rhea" id="RHEA-COMP:9863"/>
        <dbReference type="Rhea" id="RHEA-COMP:11604"/>
        <dbReference type="ChEBI" id="CHEBI:15377"/>
        <dbReference type="ChEBI" id="CHEBI:29999"/>
        <dbReference type="ChEBI" id="CHEBI:43474"/>
        <dbReference type="ChEBI" id="CHEBI:83421"/>
        <dbReference type="EC" id="3.1.3.16"/>
    </reaction>
</comment>
<name>G3BAL4_CANTC</name>
<dbReference type="PANTHER" id="PTHR12320:SF1">
    <property type="entry name" value="PROTEIN PHOSPHATASE PTC7 HOMOLOG"/>
    <property type="match status" value="1"/>
</dbReference>
<dbReference type="EMBL" id="GL996527">
    <property type="protein sequence ID" value="EGV62526.1"/>
    <property type="molecule type" value="Genomic_DNA"/>
</dbReference>
<dbReference type="eggNOG" id="KOG1379">
    <property type="taxonomic scope" value="Eukaryota"/>
</dbReference>
<dbReference type="Gene3D" id="3.60.40.10">
    <property type="entry name" value="PPM-type phosphatase domain"/>
    <property type="match status" value="1"/>
</dbReference>
<dbReference type="Proteomes" id="UP000000707">
    <property type="component" value="Unassembled WGS sequence"/>
</dbReference>
<comment type="cofactor">
    <cofactor evidence="1">
        <name>Mn(2+)</name>
        <dbReference type="ChEBI" id="CHEBI:29035"/>
    </cofactor>
</comment>
<evidence type="ECO:0000313" key="4">
    <source>
        <dbReference type="Proteomes" id="UP000000707"/>
    </source>
</evidence>
<keyword evidence="1" id="KW-0378">Hydrolase</keyword>
<dbReference type="SMART" id="SM00331">
    <property type="entry name" value="PP2C_SIG"/>
    <property type="match status" value="1"/>
</dbReference>
<keyword evidence="1" id="KW-0460">Magnesium</keyword>
<proteinExistence type="inferred from homology"/>
<dbReference type="GO" id="GO:0046872">
    <property type="term" value="F:metal ion binding"/>
    <property type="evidence" value="ECO:0007669"/>
    <property type="project" value="UniProtKB-UniRule"/>
</dbReference>
<organism evidence="4">
    <name type="scientific">Candida tenuis (strain ATCC 10573 / BCRC 21748 / CBS 615 / JCM 9827 / NBRC 10315 / NRRL Y-1498 / VKM Y-70)</name>
    <name type="common">Yeast</name>
    <name type="synonym">Yamadazyma tenuis</name>
    <dbReference type="NCBI Taxonomy" id="590646"/>
    <lineage>
        <taxon>Eukaryota</taxon>
        <taxon>Fungi</taxon>
        <taxon>Dikarya</taxon>
        <taxon>Ascomycota</taxon>
        <taxon>Saccharomycotina</taxon>
        <taxon>Pichiomycetes</taxon>
        <taxon>Debaryomycetaceae</taxon>
        <taxon>Yamadazyma</taxon>
    </lineage>
</organism>
<dbReference type="InterPro" id="IPR001932">
    <property type="entry name" value="PPM-type_phosphatase-like_dom"/>
</dbReference>
<comment type="similarity">
    <text evidence="1">Belongs to the PP2C family.</text>
</comment>
<dbReference type="OrthoDB" id="25675at2759"/>
<keyword evidence="1" id="KW-0479">Metal-binding</keyword>
<keyword evidence="1" id="KW-0904">Protein phosphatase</keyword>
<accession>G3BAL4</accession>